<dbReference type="Pfam" id="PF10257">
    <property type="entry name" value="RAI16-like"/>
    <property type="match status" value="1"/>
</dbReference>
<gene>
    <name evidence="4" type="primary">LOC113792884</name>
</gene>
<dbReference type="Pfam" id="PF19311">
    <property type="entry name" value="KELAA"/>
    <property type="match status" value="1"/>
</dbReference>
<dbReference type="AlphaFoldDB" id="A0A6P6XZC2"/>
<evidence type="ECO:0000256" key="1">
    <source>
        <dbReference type="ARBA" id="ARBA00024336"/>
    </source>
</evidence>
<evidence type="ECO:0000313" key="4">
    <source>
        <dbReference type="RefSeq" id="XP_027198642.1"/>
    </source>
</evidence>
<protein>
    <submittedName>
        <fullName evidence="4">Protein FAM160B1-like</fullName>
    </submittedName>
</protein>
<proteinExistence type="inferred from homology"/>
<dbReference type="Pfam" id="PF19314">
    <property type="entry name" value="DUF5917"/>
    <property type="match status" value="1"/>
</dbReference>
<dbReference type="Proteomes" id="UP000515146">
    <property type="component" value="Unplaced"/>
</dbReference>
<feature type="domain" description="FHF complex subunit HOOK-interacting protein C-terminal" evidence="2">
    <location>
        <begin position="579"/>
        <end position="668"/>
    </location>
</feature>
<sequence length="718" mass="83269">MFNLISNSPLSDVLAPPVTSFEEFLYHWNSFTAFYRQNDHNTQTEKLHIESTNLANKLIKMTEIIITEQLDWMKRKKDSSALCPTIEYILQNNILETLSIVAQTDTPIGICPHILLFFTRFLHDSKITLIPHKSVHSSLNKLIIICGKIPASPYESTEMYFLTSLIKLIKNPDFLHFFSINSFPLINSLLSLLYSEDAEISKYAGDSIIRLIQILDENAAKVIAEDTPFSCKIVDQIIIHYNAIPHSLKPEEIETVNSLLLQEHDSPLFSTSIRKFLSFLKWFIFFDLVIQNLIDNSILKCNLLNEFKKNFLWACFLPDLLGDGFANELDALDNVLRATVLMSNCLRNIENSSLFDLICHFLILSDHNNDKNHSVIIMPEKANKKHLRTILLERCHISDIIQRDFEQEGDRIKFIKLSSATLQLFEDILSRPSFEIINDLVIKQLSAENCQNNVEIIDIDWSMLEKPNIWTKISSKFNSINVLDQMNTVADEIHHLSNIQNQTSYIDLDHMIKILYLFISLMPDELKFDIQQEKSEFEAYLKEAVKGFHMFIITSFIKWNTDQKQQTFNDDACNNDRCNFVKILFNNLNSLLELPYEIKIQLFSILAKISLVPNEYINNCFLNPTILIKNSDESLFNILHKLIENLQISVKGIDNLHDKLYETKMKLLSGKIPDHFYDNNEQETKILQSLIVLNEFCKELSSIIYVKNYTLKLCNEKK</sequence>
<dbReference type="KEGG" id="dpte:113792884"/>
<dbReference type="InterPro" id="IPR045669">
    <property type="entry name" value="FHIP_C"/>
</dbReference>
<dbReference type="PANTHER" id="PTHR21705">
    <property type="entry name" value="RAI16 PROTEIN-RELATED"/>
    <property type="match status" value="1"/>
</dbReference>
<dbReference type="InParanoid" id="A0A6P6XZC2"/>
<comment type="similarity">
    <text evidence="1">Belongs to the FHIP family.</text>
</comment>
<dbReference type="OrthoDB" id="5350595at2759"/>
<name>A0A6P6XZC2_DERPT</name>
<dbReference type="InterPro" id="IPR019384">
    <property type="entry name" value="FHIP"/>
</dbReference>
<dbReference type="InterPro" id="IPR045668">
    <property type="entry name" value="FHIP_KELAA_motif"/>
</dbReference>
<reference evidence="4" key="1">
    <citation type="submission" date="2025-08" db="UniProtKB">
        <authorList>
            <consortium name="RefSeq"/>
        </authorList>
    </citation>
    <scope>IDENTIFICATION</scope>
    <source>
        <strain evidence="4">Airmid</strain>
    </source>
</reference>
<organism evidence="3 4">
    <name type="scientific">Dermatophagoides pteronyssinus</name>
    <name type="common">European house dust mite</name>
    <dbReference type="NCBI Taxonomy" id="6956"/>
    <lineage>
        <taxon>Eukaryota</taxon>
        <taxon>Metazoa</taxon>
        <taxon>Ecdysozoa</taxon>
        <taxon>Arthropoda</taxon>
        <taxon>Chelicerata</taxon>
        <taxon>Arachnida</taxon>
        <taxon>Acari</taxon>
        <taxon>Acariformes</taxon>
        <taxon>Sarcoptiformes</taxon>
        <taxon>Astigmata</taxon>
        <taxon>Psoroptidia</taxon>
        <taxon>Analgoidea</taxon>
        <taxon>Pyroglyphidae</taxon>
        <taxon>Dermatophagoidinae</taxon>
        <taxon>Dermatophagoides</taxon>
    </lineage>
</organism>
<accession>A0A6P6XZC2</accession>
<dbReference type="OMA" id="VQTEFFF"/>
<dbReference type="RefSeq" id="XP_027198642.1">
    <property type="nucleotide sequence ID" value="XM_027342841.1"/>
</dbReference>
<evidence type="ECO:0000259" key="2">
    <source>
        <dbReference type="Pfam" id="PF19314"/>
    </source>
</evidence>
<keyword evidence="3" id="KW-1185">Reference proteome</keyword>
<dbReference type="PANTHER" id="PTHR21705:SF12">
    <property type="entry name" value="FHF COMPLEX SUBUNIT HOOK-INTERACTING PROTEIN C-TERMINAL DOMAIN-CONTAINING PROTEIN"/>
    <property type="match status" value="1"/>
</dbReference>
<evidence type="ECO:0000313" key="3">
    <source>
        <dbReference type="Proteomes" id="UP000515146"/>
    </source>
</evidence>